<dbReference type="GO" id="GO:0046872">
    <property type="term" value="F:metal ion binding"/>
    <property type="evidence" value="ECO:0007669"/>
    <property type="project" value="UniProtKB-KW"/>
</dbReference>
<dbReference type="Proteomes" id="UP000197535">
    <property type="component" value="Unassembled WGS sequence"/>
</dbReference>
<sequence length="973" mass="104510">MWLKDFNRKDVKPLIPYDPKPTVSTGKQDVASTERMCFSCHDGFVLDSRPTWVNRHNLHPVGVKPSDKVKIPTKDGKPLFPLNDDGKTYCGTCHTAHGVEWGDKISPIFLRARNTNSSLCMACHLERGTGPAEGNHPVLKQLKEVPDVLRAAGSRFADGTTVVCESCHRVHGAPEKKLLVMRNENSELCGTCHADRYARDLAQAGAMGTHPVNIRPIKVKVPQDLLDKGSKLGGESKIICQTCHRPHFAQNNARLLIAPNPQSELCRTCHLDQRKVANTKHNIALLDESAKNSRGREVGQAGVCSACHLPHGGSGPKMWARQVKPGGGDAMADLCQSCHREGGLAEKKQVGTHSHPTGRDMARLKTPVELPGYSREGVKTIGTERGMVTCASCHDPHQWDPADPEKVSRPGDPSDASNKFLRKANGAESELCRTCHKNKDGIKNTKHDMSVMFPQERNIKGQTPSDSGSCGTCHVPHNAKGPRIWARDPMPGVDAVSSTCLSCHNPRGLAKDKQIGSHSHPVNVPISNIGITAKDGKWASDKPSLSKTPALQTLPLFDSQGVPTAEGGNVACGTCHDPHNWSIVSRTDAGKDPRNVTGNGDSSFLRLPNDNKATLCGNCHVDKAAITLSKHNLAISAQESKNSKGRTPAETGACGACHLPHNGSGAKMWAQAQGPGKDEIERKCTSCHQEGHVAGKKLTGINSHPLGVDLKNIGGETSLPLYTAEGKRDNVNGKVSCATCHDPHQWNSRDAASTAGARPDVEGTAADSFLRLSAAPDSELCTNCHQDKRWVKNTEHDLGITAPNDTNALNQVKAQSGVCGSCHVPHNAPEKVRLWARPMGKGSDAMEGLCRSCHSLGNVAAAKLPLKPNHPPAVTAVSSPSARHANLPGGAYFPVFTKDGQKSGAGAITCPTCHNPHQWSARKAEEGPGKNTEGNALNSFLRNTSEFALCTNCHGLDGLFRYKFFHAETSREK</sequence>
<evidence type="ECO:0000256" key="6">
    <source>
        <dbReference type="ARBA" id="ARBA00022729"/>
    </source>
</evidence>
<dbReference type="AlphaFoldDB" id="A0A254T6X1"/>
<name>A0A254T6X1_9BURK</name>
<comment type="caution">
    <text evidence="14">The sequence shown here is derived from an EMBL/GenBank/DDBJ whole genome shotgun (WGS) entry which is preliminary data.</text>
</comment>
<comment type="subcellular location">
    <subcellularLocation>
        <location evidence="1">Cell envelope</location>
    </subcellularLocation>
</comment>
<dbReference type="NCBIfam" id="TIGR01905">
    <property type="entry name" value="paired_CXXCH_1"/>
    <property type="match status" value="1"/>
</dbReference>
<evidence type="ECO:0000259" key="13">
    <source>
        <dbReference type="Pfam" id="PF22113"/>
    </source>
</evidence>
<dbReference type="GO" id="GO:0019645">
    <property type="term" value="P:anaerobic electron transport chain"/>
    <property type="evidence" value="ECO:0007669"/>
    <property type="project" value="TreeGrafter"/>
</dbReference>
<dbReference type="PANTHER" id="PTHR30633">
    <property type="entry name" value="CYTOCHROME C-552 RESPIRATORY NITRITE REDUCTASE"/>
    <property type="match status" value="1"/>
</dbReference>
<keyword evidence="6" id="KW-0732">Signal</keyword>
<dbReference type="SUPFAM" id="SSF48695">
    <property type="entry name" value="Multiheme cytochromes"/>
    <property type="match status" value="3"/>
</dbReference>
<proteinExistence type="inferred from homology"/>
<dbReference type="Pfam" id="PF22113">
    <property type="entry name" value="Mtrc-MtrF_II-IV_dom"/>
    <property type="match status" value="1"/>
</dbReference>
<dbReference type="Pfam" id="PF09699">
    <property type="entry name" value="Paired_CXXCH_1"/>
    <property type="match status" value="3"/>
</dbReference>
<evidence type="ECO:0000256" key="2">
    <source>
        <dbReference type="ARBA" id="ARBA00009288"/>
    </source>
</evidence>
<evidence type="ECO:0000256" key="7">
    <source>
        <dbReference type="ARBA" id="ARBA00022837"/>
    </source>
</evidence>
<feature type="domain" description="Outer membrane cytochrome MtrC/MtrF-like" evidence="13">
    <location>
        <begin position="333"/>
        <end position="479"/>
    </location>
</feature>
<gene>
    <name evidence="14" type="ORF">AYR66_01960</name>
</gene>
<dbReference type="InterPro" id="IPR036280">
    <property type="entry name" value="Multihaem_cyt_sf"/>
</dbReference>
<keyword evidence="9" id="KW-0408">Iron</keyword>
<accession>A0A254T6X1</accession>
<dbReference type="PANTHER" id="PTHR30633:SF0">
    <property type="entry name" value="CYTOCHROME C-552"/>
    <property type="match status" value="1"/>
</dbReference>
<dbReference type="EMBL" id="LSTO01000007">
    <property type="protein sequence ID" value="OWW18386.1"/>
    <property type="molecule type" value="Genomic_DNA"/>
</dbReference>
<dbReference type="GO" id="GO:0030288">
    <property type="term" value="C:outer membrane-bounded periplasmic space"/>
    <property type="evidence" value="ECO:0007669"/>
    <property type="project" value="TreeGrafter"/>
</dbReference>
<feature type="domain" description="Doubled CXXCH motif" evidence="12">
    <location>
        <begin position="240"/>
        <end position="274"/>
    </location>
</feature>
<dbReference type="InterPro" id="IPR003321">
    <property type="entry name" value="Cyt_c552"/>
</dbReference>
<feature type="domain" description="Doubled CXXCH motif" evidence="12">
    <location>
        <begin position="648"/>
        <end position="690"/>
    </location>
</feature>
<keyword evidence="8" id="KW-0560">Oxidoreductase</keyword>
<keyword evidence="5" id="KW-0479">Metal-binding</keyword>
<organism evidence="14 15">
    <name type="scientific">Noviherbaspirillum denitrificans</name>
    <dbReference type="NCBI Taxonomy" id="1968433"/>
    <lineage>
        <taxon>Bacteria</taxon>
        <taxon>Pseudomonadati</taxon>
        <taxon>Pseudomonadota</taxon>
        <taxon>Betaproteobacteria</taxon>
        <taxon>Burkholderiales</taxon>
        <taxon>Oxalobacteraceae</taxon>
        <taxon>Noviherbaspirillum</taxon>
    </lineage>
</organism>
<evidence type="ECO:0000256" key="3">
    <source>
        <dbReference type="ARBA" id="ARBA00011887"/>
    </source>
</evidence>
<feature type="domain" description="Doubled CXXCH motif" evidence="12">
    <location>
        <begin position="164"/>
        <end position="195"/>
    </location>
</feature>
<keyword evidence="15" id="KW-1185">Reference proteome</keyword>
<dbReference type="GO" id="GO:0042279">
    <property type="term" value="F:nitrite reductase (cytochrome, ammonia-forming) activity"/>
    <property type="evidence" value="ECO:0007669"/>
    <property type="project" value="UniProtKB-EC"/>
</dbReference>
<comment type="similarity">
    <text evidence="2">Belongs to the cytochrome c-552 family.</text>
</comment>
<protein>
    <recommendedName>
        <fullName evidence="3">nitrite reductase (cytochrome; ammonia-forming)</fullName>
        <ecNumber evidence="3">1.7.2.2</ecNumber>
    </recommendedName>
</protein>
<dbReference type="InterPro" id="IPR010177">
    <property type="entry name" value="Paired_CXXCH_1"/>
</dbReference>
<feature type="region of interest" description="Disordered" evidence="11">
    <location>
        <begin position="395"/>
        <end position="415"/>
    </location>
</feature>
<evidence type="ECO:0000259" key="12">
    <source>
        <dbReference type="Pfam" id="PF09699"/>
    </source>
</evidence>
<evidence type="ECO:0000313" key="15">
    <source>
        <dbReference type="Proteomes" id="UP000197535"/>
    </source>
</evidence>
<evidence type="ECO:0000256" key="11">
    <source>
        <dbReference type="SAM" id="MobiDB-lite"/>
    </source>
</evidence>
<dbReference type="GO" id="GO:0020037">
    <property type="term" value="F:heme binding"/>
    <property type="evidence" value="ECO:0007669"/>
    <property type="project" value="TreeGrafter"/>
</dbReference>
<evidence type="ECO:0000256" key="10">
    <source>
        <dbReference type="ARBA" id="ARBA00049131"/>
    </source>
</evidence>
<feature type="compositionally biased region" description="Basic and acidic residues" evidence="11">
    <location>
        <begin position="395"/>
        <end position="409"/>
    </location>
</feature>
<dbReference type="InterPro" id="IPR054337">
    <property type="entry name" value="Mtrc-MtrF-like_dom_II/IV"/>
</dbReference>
<keyword evidence="7" id="KW-0106">Calcium</keyword>
<dbReference type="Gene3D" id="1.10.1130.10">
    <property type="entry name" value="Flavocytochrome C3, Chain A"/>
    <property type="match status" value="5"/>
</dbReference>
<evidence type="ECO:0000256" key="8">
    <source>
        <dbReference type="ARBA" id="ARBA00023002"/>
    </source>
</evidence>
<evidence type="ECO:0000313" key="14">
    <source>
        <dbReference type="EMBL" id="OWW18386.1"/>
    </source>
</evidence>
<evidence type="ECO:0000256" key="5">
    <source>
        <dbReference type="ARBA" id="ARBA00022723"/>
    </source>
</evidence>
<evidence type="ECO:0000256" key="4">
    <source>
        <dbReference type="ARBA" id="ARBA00022617"/>
    </source>
</evidence>
<dbReference type="EC" id="1.7.2.2" evidence="3"/>
<evidence type="ECO:0000256" key="1">
    <source>
        <dbReference type="ARBA" id="ARBA00004196"/>
    </source>
</evidence>
<evidence type="ECO:0000256" key="9">
    <source>
        <dbReference type="ARBA" id="ARBA00023004"/>
    </source>
</evidence>
<reference evidence="14 15" key="1">
    <citation type="submission" date="2016-02" db="EMBL/GenBank/DDBJ databases">
        <authorList>
            <person name="Wen L."/>
            <person name="He K."/>
            <person name="Yang H."/>
        </authorList>
    </citation>
    <scope>NUCLEOTIDE SEQUENCE [LARGE SCALE GENOMIC DNA]</scope>
    <source>
        <strain evidence="14 15">TSA40</strain>
    </source>
</reference>
<keyword evidence="4" id="KW-0349">Heme</keyword>
<comment type="catalytic activity">
    <reaction evidence="10">
        <text>6 Fe(III)-[cytochrome c] + NH4(+) + 2 H2O = 6 Fe(II)-[cytochrome c] + nitrite + 8 H(+)</text>
        <dbReference type="Rhea" id="RHEA:13089"/>
        <dbReference type="Rhea" id="RHEA-COMP:10350"/>
        <dbReference type="Rhea" id="RHEA-COMP:14399"/>
        <dbReference type="ChEBI" id="CHEBI:15377"/>
        <dbReference type="ChEBI" id="CHEBI:15378"/>
        <dbReference type="ChEBI" id="CHEBI:16301"/>
        <dbReference type="ChEBI" id="CHEBI:28938"/>
        <dbReference type="ChEBI" id="CHEBI:29033"/>
        <dbReference type="ChEBI" id="CHEBI:29034"/>
        <dbReference type="EC" id="1.7.2.2"/>
    </reaction>
</comment>